<dbReference type="EMBL" id="MRCG01000003">
    <property type="protein sequence ID" value="OKH49466.1"/>
    <property type="molecule type" value="Genomic_DNA"/>
</dbReference>
<name>A0A1U7J831_9CYAN</name>
<dbReference type="RefSeq" id="WP_073607573.1">
    <property type="nucleotide sequence ID" value="NZ_MRCG01000003.1"/>
</dbReference>
<dbReference type="Proteomes" id="UP000185557">
    <property type="component" value="Unassembled WGS sequence"/>
</dbReference>
<dbReference type="STRING" id="549789.NIES30_06360"/>
<evidence type="ECO:0008006" key="4">
    <source>
        <dbReference type="Google" id="ProtNLM"/>
    </source>
</evidence>
<dbReference type="AlphaFoldDB" id="A0A1U7J831"/>
<organism evidence="2 3">
    <name type="scientific">Phormidium tenue NIES-30</name>
    <dbReference type="NCBI Taxonomy" id="549789"/>
    <lineage>
        <taxon>Bacteria</taxon>
        <taxon>Bacillati</taxon>
        <taxon>Cyanobacteriota</taxon>
        <taxon>Cyanophyceae</taxon>
        <taxon>Oscillatoriophycideae</taxon>
        <taxon>Oscillatoriales</taxon>
        <taxon>Oscillatoriaceae</taxon>
        <taxon>Phormidium</taxon>
    </lineage>
</organism>
<keyword evidence="1" id="KW-0732">Signal</keyword>
<gene>
    <name evidence="2" type="ORF">NIES30_06360</name>
</gene>
<feature type="signal peptide" evidence="1">
    <location>
        <begin position="1"/>
        <end position="25"/>
    </location>
</feature>
<proteinExistence type="predicted"/>
<dbReference type="OrthoDB" id="461507at2"/>
<evidence type="ECO:0000313" key="3">
    <source>
        <dbReference type="Proteomes" id="UP000185557"/>
    </source>
</evidence>
<feature type="chain" id="PRO_5012798376" description="G5 domain-containing protein" evidence="1">
    <location>
        <begin position="26"/>
        <end position="199"/>
    </location>
</feature>
<evidence type="ECO:0000313" key="2">
    <source>
        <dbReference type="EMBL" id="OKH49466.1"/>
    </source>
</evidence>
<accession>A0A1U7J831</accession>
<keyword evidence="3" id="KW-1185">Reference proteome</keyword>
<protein>
    <recommendedName>
        <fullName evidence="4">G5 domain-containing protein</fullName>
    </recommendedName>
</protein>
<reference evidence="2 3" key="1">
    <citation type="submission" date="2016-11" db="EMBL/GenBank/DDBJ databases">
        <title>Draft Genome Sequences of Nine Cyanobacterial Strains from Diverse Habitats.</title>
        <authorList>
            <person name="Zhu T."/>
            <person name="Hou S."/>
            <person name="Lu X."/>
            <person name="Hess W.R."/>
        </authorList>
    </citation>
    <scope>NUCLEOTIDE SEQUENCE [LARGE SCALE GENOMIC DNA]</scope>
    <source>
        <strain evidence="2 3">NIES-30</strain>
    </source>
</reference>
<sequence>MKLRISRPKYLVSLSILLVAMPLTACRIQQEETGSLPDVDVQVEPGSLPEYDIQGPDVNIGVTERTVTVPRVVVVQEEQTIEVPYIDVDVPGAERVERTITPEVEVPSGGYNLAIQGVHVVDNELWVVSLLEEVDPNALAEAERVSDRVVLNAPDMPIRHFIVGERPEGSFNEQYTFIDNRDEIAPELSAGRQIYDRTT</sequence>
<evidence type="ECO:0000256" key="1">
    <source>
        <dbReference type="SAM" id="SignalP"/>
    </source>
</evidence>
<comment type="caution">
    <text evidence="2">The sequence shown here is derived from an EMBL/GenBank/DDBJ whole genome shotgun (WGS) entry which is preliminary data.</text>
</comment>